<dbReference type="AlphaFoldDB" id="A0A7T0C0M1"/>
<dbReference type="CDD" id="cd10001">
    <property type="entry name" value="HDAC_classII_APAH"/>
    <property type="match status" value="1"/>
</dbReference>
<dbReference type="GO" id="GO:0016747">
    <property type="term" value="F:acyltransferase activity, transferring groups other than amino-acyl groups"/>
    <property type="evidence" value="ECO:0007669"/>
    <property type="project" value="InterPro"/>
</dbReference>
<name>A0A7T0C0M1_9BACT</name>
<dbReference type="Pfam" id="PF00850">
    <property type="entry name" value="Hist_deacetyl"/>
    <property type="match status" value="1"/>
</dbReference>
<dbReference type="Gene3D" id="3.40.630.30">
    <property type="match status" value="1"/>
</dbReference>
<comment type="similarity">
    <text evidence="2">Belongs to the histone deacetylase family.</text>
</comment>
<keyword evidence="5" id="KW-0862">Zinc</keyword>
<dbReference type="Gene3D" id="3.40.800.20">
    <property type="entry name" value="Histone deacetylase domain"/>
    <property type="match status" value="1"/>
</dbReference>
<organism evidence="7 8">
    <name type="scientific">Candidatus Nitrohelix vancouverensis</name>
    <dbReference type="NCBI Taxonomy" id="2705534"/>
    <lineage>
        <taxon>Bacteria</taxon>
        <taxon>Pseudomonadati</taxon>
        <taxon>Nitrospinota/Tectimicrobiota group</taxon>
        <taxon>Nitrospinota</taxon>
        <taxon>Nitrospinia</taxon>
        <taxon>Nitrospinales</taxon>
        <taxon>Nitrospinaceae</taxon>
        <taxon>Candidatus Nitrohelix</taxon>
    </lineage>
</organism>
<dbReference type="PANTHER" id="PTHR10625">
    <property type="entry name" value="HISTONE DEACETYLASE HDAC1-RELATED"/>
    <property type="match status" value="1"/>
</dbReference>
<dbReference type="InterPro" id="IPR016181">
    <property type="entry name" value="Acyl_CoA_acyltransferase"/>
</dbReference>
<protein>
    <submittedName>
        <fullName evidence="7">Histone deacetylase family protein</fullName>
    </submittedName>
</protein>
<dbReference type="InterPro" id="IPR037138">
    <property type="entry name" value="His_deacetylse_dom_sf"/>
</dbReference>
<evidence type="ECO:0000313" key="8">
    <source>
        <dbReference type="Proteomes" id="UP000594464"/>
    </source>
</evidence>
<evidence type="ECO:0000256" key="1">
    <source>
        <dbReference type="ARBA" id="ARBA00001947"/>
    </source>
</evidence>
<dbReference type="InterPro" id="IPR000286">
    <property type="entry name" value="HDACs"/>
</dbReference>
<evidence type="ECO:0000256" key="5">
    <source>
        <dbReference type="ARBA" id="ARBA00022833"/>
    </source>
</evidence>
<dbReference type="InterPro" id="IPR000182">
    <property type="entry name" value="GNAT_dom"/>
</dbReference>
<dbReference type="PRINTS" id="PR01270">
    <property type="entry name" value="HDASUPER"/>
</dbReference>
<reference evidence="8" key="1">
    <citation type="submission" date="2020-02" db="EMBL/GenBank/DDBJ databases">
        <title>Genomic and physiological characterization of two novel Nitrospinaceae genera.</title>
        <authorList>
            <person name="Mueller A.J."/>
            <person name="Jung M.-Y."/>
            <person name="Strachan C.R."/>
            <person name="Herbold C.W."/>
            <person name="Kirkegaard R.H."/>
            <person name="Daims H."/>
        </authorList>
    </citation>
    <scope>NUCLEOTIDE SEQUENCE [LARGE SCALE GENOMIC DNA]</scope>
</reference>
<dbReference type="SUPFAM" id="SSF55729">
    <property type="entry name" value="Acyl-CoA N-acyltransferases (Nat)"/>
    <property type="match status" value="1"/>
</dbReference>
<evidence type="ECO:0000256" key="2">
    <source>
        <dbReference type="ARBA" id="ARBA00005947"/>
    </source>
</evidence>
<dbReference type="SUPFAM" id="SSF52768">
    <property type="entry name" value="Arginase/deacetylase"/>
    <property type="match status" value="1"/>
</dbReference>
<accession>A0A7T0C0M1</accession>
<dbReference type="GO" id="GO:0016787">
    <property type="term" value="F:hydrolase activity"/>
    <property type="evidence" value="ECO:0007669"/>
    <property type="project" value="UniProtKB-KW"/>
</dbReference>
<evidence type="ECO:0000256" key="3">
    <source>
        <dbReference type="ARBA" id="ARBA00022723"/>
    </source>
</evidence>
<sequence>MIQFRRLYQVSTRRDKERLGAVLKLYQESFPYSPEYATQINDFFKKNREQDFEVVLLLAEGPKSRLLGFSFSFYFPDLAYAYLDYLVSDPARKDRGIGAALYDVTRDHYIACKSRGLFLDVPPDEKEKLREPFRLEVNKRRMAFYERHNARPIINTQYDCISSAANQGHATFLVYDDLGNARPLRRADLKKAVARFLEFKGGLTKDDPKFKQIIRSIKDDPILLRAPRYGEKATIPSKHSFFKIDVVNVGDAHQIHHLKEKGYVERPARIHALLKGMEGLELAFHKVKKFPASHIKAVHDAGLLNFLSKAAHRLAPRELLYPTVFPIRKPERLPKRWDMQGGYYCIDTFTPLTSNSYLAARNAAHGALSGAELILKGAQRVYVLCRPPGHHAEHKVFGGFCYLNSAAIAANFLSKDNRVAVIDIDYHHGNGTQNIFYHRKDVFFVSIHGHPIQAYPYFSGYSDEKGEGEGLGFNRNFPLNPGADDARYLKTLAEACSAIRRFKPEFLVVSVGYDIMKGDPTGTFMITPSGMRRIGELLGGLHLPILLVQEGGYSLPNLKNGVKSFLRGISQI</sequence>
<comment type="cofactor">
    <cofactor evidence="1">
        <name>Zn(2+)</name>
        <dbReference type="ChEBI" id="CHEBI:29105"/>
    </cofactor>
</comment>
<keyword evidence="4" id="KW-0378">Hydrolase</keyword>
<evidence type="ECO:0000256" key="4">
    <source>
        <dbReference type="ARBA" id="ARBA00022801"/>
    </source>
</evidence>
<keyword evidence="3" id="KW-0479">Metal-binding</keyword>
<dbReference type="GO" id="GO:0046872">
    <property type="term" value="F:metal ion binding"/>
    <property type="evidence" value="ECO:0007669"/>
    <property type="project" value="UniProtKB-KW"/>
</dbReference>
<dbReference type="EMBL" id="CP048620">
    <property type="protein sequence ID" value="QPJ64361.1"/>
    <property type="molecule type" value="Genomic_DNA"/>
</dbReference>
<evidence type="ECO:0000259" key="6">
    <source>
        <dbReference type="PROSITE" id="PS51186"/>
    </source>
</evidence>
<dbReference type="PANTHER" id="PTHR10625:SF17">
    <property type="entry name" value="HISTONE DEACETYLASE 8"/>
    <property type="match status" value="1"/>
</dbReference>
<proteinExistence type="inferred from homology"/>
<dbReference type="InterPro" id="IPR023801">
    <property type="entry name" value="His_deacetylse_dom"/>
</dbReference>
<dbReference type="PROSITE" id="PS51186">
    <property type="entry name" value="GNAT"/>
    <property type="match status" value="1"/>
</dbReference>
<dbReference type="GO" id="GO:0040029">
    <property type="term" value="P:epigenetic regulation of gene expression"/>
    <property type="evidence" value="ECO:0007669"/>
    <property type="project" value="TreeGrafter"/>
</dbReference>
<dbReference type="KEGG" id="nva:G3M78_02700"/>
<evidence type="ECO:0000313" key="7">
    <source>
        <dbReference type="EMBL" id="QPJ64361.1"/>
    </source>
</evidence>
<gene>
    <name evidence="7" type="ORF">G3M78_02700</name>
</gene>
<dbReference type="Proteomes" id="UP000594464">
    <property type="component" value="Chromosome"/>
</dbReference>
<feature type="domain" description="N-acetyltransferase" evidence="6">
    <location>
        <begin position="2"/>
        <end position="185"/>
    </location>
</feature>
<dbReference type="GO" id="GO:0004407">
    <property type="term" value="F:histone deacetylase activity"/>
    <property type="evidence" value="ECO:0007669"/>
    <property type="project" value="TreeGrafter"/>
</dbReference>
<dbReference type="InterPro" id="IPR023696">
    <property type="entry name" value="Ureohydrolase_dom_sf"/>
</dbReference>